<sequence length="45" mass="5042">MICTDVAARGIDISGLPFVINVTLPDEKQNYVHRIGRVGRAERFI</sequence>
<dbReference type="InterPro" id="IPR001650">
    <property type="entry name" value="Helicase_C-like"/>
</dbReference>
<proteinExistence type="predicted"/>
<dbReference type="GO" id="GO:0016787">
    <property type="term" value="F:hydrolase activity"/>
    <property type="evidence" value="ECO:0007669"/>
    <property type="project" value="UniProtKB-KW"/>
</dbReference>
<dbReference type="Gene3D" id="3.40.50.300">
    <property type="entry name" value="P-loop containing nucleotide triphosphate hydrolases"/>
    <property type="match status" value="1"/>
</dbReference>
<dbReference type="InterPro" id="IPR050079">
    <property type="entry name" value="DEAD_box_RNA_helicase"/>
</dbReference>
<evidence type="ECO:0000256" key="4">
    <source>
        <dbReference type="ARBA" id="ARBA00022840"/>
    </source>
</evidence>
<dbReference type="EMBL" id="CAAALY010023077">
    <property type="protein sequence ID" value="VEL15003.1"/>
    <property type="molecule type" value="Genomic_DNA"/>
</dbReference>
<name>A0A448WLW3_9PLAT</name>
<dbReference type="GO" id="GO:0005524">
    <property type="term" value="F:ATP binding"/>
    <property type="evidence" value="ECO:0007669"/>
    <property type="project" value="UniProtKB-KW"/>
</dbReference>
<dbReference type="SUPFAM" id="SSF52540">
    <property type="entry name" value="P-loop containing nucleoside triphosphate hydrolases"/>
    <property type="match status" value="1"/>
</dbReference>
<accession>A0A448WLW3</accession>
<feature type="domain" description="Helicase C-terminal" evidence="5">
    <location>
        <begin position="1"/>
        <end position="45"/>
    </location>
</feature>
<reference evidence="6" key="1">
    <citation type="submission" date="2018-11" db="EMBL/GenBank/DDBJ databases">
        <authorList>
            <consortium name="Pathogen Informatics"/>
        </authorList>
    </citation>
    <scope>NUCLEOTIDE SEQUENCE</scope>
</reference>
<dbReference type="Pfam" id="PF00271">
    <property type="entry name" value="Helicase_C"/>
    <property type="match status" value="1"/>
</dbReference>
<protein>
    <recommendedName>
        <fullName evidence="5">Helicase C-terminal domain-containing protein</fullName>
    </recommendedName>
</protein>
<evidence type="ECO:0000313" key="7">
    <source>
        <dbReference type="Proteomes" id="UP000784294"/>
    </source>
</evidence>
<keyword evidence="4" id="KW-0067">ATP-binding</keyword>
<dbReference type="Proteomes" id="UP000784294">
    <property type="component" value="Unassembled WGS sequence"/>
</dbReference>
<keyword evidence="3" id="KW-0347">Helicase</keyword>
<evidence type="ECO:0000313" key="6">
    <source>
        <dbReference type="EMBL" id="VEL15003.1"/>
    </source>
</evidence>
<organism evidence="6 7">
    <name type="scientific">Protopolystoma xenopodis</name>
    <dbReference type="NCBI Taxonomy" id="117903"/>
    <lineage>
        <taxon>Eukaryota</taxon>
        <taxon>Metazoa</taxon>
        <taxon>Spiralia</taxon>
        <taxon>Lophotrochozoa</taxon>
        <taxon>Platyhelminthes</taxon>
        <taxon>Monogenea</taxon>
        <taxon>Polyopisthocotylea</taxon>
        <taxon>Polystomatidea</taxon>
        <taxon>Polystomatidae</taxon>
        <taxon>Protopolystoma</taxon>
    </lineage>
</organism>
<evidence type="ECO:0000256" key="3">
    <source>
        <dbReference type="ARBA" id="ARBA00022806"/>
    </source>
</evidence>
<keyword evidence="2" id="KW-0378">Hydrolase</keyword>
<gene>
    <name evidence="6" type="ORF">PXEA_LOCUS8443</name>
</gene>
<dbReference type="GO" id="GO:0003724">
    <property type="term" value="F:RNA helicase activity"/>
    <property type="evidence" value="ECO:0007669"/>
    <property type="project" value="TreeGrafter"/>
</dbReference>
<evidence type="ECO:0000256" key="2">
    <source>
        <dbReference type="ARBA" id="ARBA00022801"/>
    </source>
</evidence>
<dbReference type="PROSITE" id="PS51194">
    <property type="entry name" value="HELICASE_CTER"/>
    <property type="match status" value="1"/>
</dbReference>
<evidence type="ECO:0000259" key="5">
    <source>
        <dbReference type="PROSITE" id="PS51194"/>
    </source>
</evidence>
<dbReference type="OrthoDB" id="1735at2759"/>
<dbReference type="PANTHER" id="PTHR47959:SF13">
    <property type="entry name" value="ATP-DEPENDENT RNA HELICASE RHLE"/>
    <property type="match status" value="1"/>
</dbReference>
<keyword evidence="1" id="KW-0547">Nucleotide-binding</keyword>
<dbReference type="InterPro" id="IPR027417">
    <property type="entry name" value="P-loop_NTPase"/>
</dbReference>
<comment type="caution">
    <text evidence="6">The sequence shown here is derived from an EMBL/GenBank/DDBJ whole genome shotgun (WGS) entry which is preliminary data.</text>
</comment>
<evidence type="ECO:0000256" key="1">
    <source>
        <dbReference type="ARBA" id="ARBA00022741"/>
    </source>
</evidence>
<dbReference type="GO" id="GO:0005829">
    <property type="term" value="C:cytosol"/>
    <property type="evidence" value="ECO:0007669"/>
    <property type="project" value="TreeGrafter"/>
</dbReference>
<keyword evidence="7" id="KW-1185">Reference proteome</keyword>
<dbReference type="AlphaFoldDB" id="A0A448WLW3"/>
<dbReference type="PANTHER" id="PTHR47959">
    <property type="entry name" value="ATP-DEPENDENT RNA HELICASE RHLE-RELATED"/>
    <property type="match status" value="1"/>
</dbReference>